<dbReference type="PANTHER" id="PTHR18964">
    <property type="entry name" value="ROK (REPRESSOR, ORF, KINASE) FAMILY"/>
    <property type="match status" value="1"/>
</dbReference>
<keyword evidence="4" id="KW-0238">DNA-binding</keyword>
<dbReference type="GO" id="GO:0016301">
    <property type="term" value="F:kinase activity"/>
    <property type="evidence" value="ECO:0007669"/>
    <property type="project" value="UniProtKB-KW"/>
</dbReference>
<evidence type="ECO:0000313" key="6">
    <source>
        <dbReference type="Proteomes" id="UP000198571"/>
    </source>
</evidence>
<comment type="function">
    <text evidence="1">Transcriptional repressor of xylose-utilizing enzymes.</text>
</comment>
<dbReference type="InterPro" id="IPR011991">
    <property type="entry name" value="ArsR-like_HTH"/>
</dbReference>
<keyword evidence="5" id="KW-0418">Kinase</keyword>
<dbReference type="GO" id="GO:0042732">
    <property type="term" value="P:D-xylose metabolic process"/>
    <property type="evidence" value="ECO:0007669"/>
    <property type="project" value="UniProtKB-KW"/>
</dbReference>
<proteinExistence type="inferred from homology"/>
<evidence type="ECO:0000256" key="4">
    <source>
        <dbReference type="ARBA" id="ARBA00023125"/>
    </source>
</evidence>
<dbReference type="Proteomes" id="UP000198571">
    <property type="component" value="Unassembled WGS sequence"/>
</dbReference>
<comment type="similarity">
    <text evidence="2">Belongs to the ROK (NagC/XylR) family.</text>
</comment>
<dbReference type="InterPro" id="IPR043129">
    <property type="entry name" value="ATPase_NBD"/>
</dbReference>
<dbReference type="AlphaFoldDB" id="A0A1H9VXB0"/>
<dbReference type="CDD" id="cd00090">
    <property type="entry name" value="HTH_ARSR"/>
    <property type="match status" value="1"/>
</dbReference>
<dbReference type="Pfam" id="PF00480">
    <property type="entry name" value="ROK"/>
    <property type="match status" value="1"/>
</dbReference>
<dbReference type="EMBL" id="FOGT01000013">
    <property type="protein sequence ID" value="SES25997.1"/>
    <property type="molecule type" value="Genomic_DNA"/>
</dbReference>
<dbReference type="Pfam" id="PF13412">
    <property type="entry name" value="HTH_24"/>
    <property type="match status" value="1"/>
</dbReference>
<keyword evidence="3" id="KW-0119">Carbohydrate metabolism</keyword>
<accession>A0A1H9VXB0</accession>
<dbReference type="PANTHER" id="PTHR18964:SF149">
    <property type="entry name" value="BIFUNCTIONAL UDP-N-ACETYLGLUCOSAMINE 2-EPIMERASE_N-ACETYLMANNOSAMINE KINASE"/>
    <property type="match status" value="1"/>
</dbReference>
<dbReference type="GO" id="GO:0003677">
    <property type="term" value="F:DNA binding"/>
    <property type="evidence" value="ECO:0007669"/>
    <property type="project" value="UniProtKB-KW"/>
</dbReference>
<dbReference type="Gene3D" id="1.10.10.10">
    <property type="entry name" value="Winged helix-like DNA-binding domain superfamily/Winged helix DNA-binding domain"/>
    <property type="match status" value="1"/>
</dbReference>
<evidence type="ECO:0000256" key="2">
    <source>
        <dbReference type="ARBA" id="ARBA00006479"/>
    </source>
</evidence>
<evidence type="ECO:0000256" key="1">
    <source>
        <dbReference type="ARBA" id="ARBA00002486"/>
    </source>
</evidence>
<dbReference type="PROSITE" id="PS01125">
    <property type="entry name" value="ROK"/>
    <property type="match status" value="1"/>
</dbReference>
<gene>
    <name evidence="5" type="ORF">SAMN05518684_11311</name>
</gene>
<name>A0A1H9VXB0_9BACI</name>
<dbReference type="Gene3D" id="3.30.420.40">
    <property type="match status" value="2"/>
</dbReference>
<dbReference type="InterPro" id="IPR000600">
    <property type="entry name" value="ROK"/>
</dbReference>
<reference evidence="6" key="1">
    <citation type="submission" date="2016-10" db="EMBL/GenBank/DDBJ databases">
        <authorList>
            <person name="Varghese N."/>
            <person name="Submissions S."/>
        </authorList>
    </citation>
    <scope>NUCLEOTIDE SEQUENCE [LARGE SCALE GENOMIC DNA]</scope>
    <source>
        <strain evidence="6">S9</strain>
    </source>
</reference>
<evidence type="ECO:0000313" key="5">
    <source>
        <dbReference type="EMBL" id="SES25997.1"/>
    </source>
</evidence>
<protein>
    <submittedName>
        <fullName evidence="5">ROK family protein (Putative glucokinase)</fullName>
    </submittedName>
</protein>
<evidence type="ECO:0000256" key="3">
    <source>
        <dbReference type="ARBA" id="ARBA00022629"/>
    </source>
</evidence>
<sequence>MMYVPKTGSFEGMKSMNRSTILNIIRLEGSISRAEIAKRTKLTPPTVGTLVQELLEEKLIVEERGVGKIQGGRKPLMLSVNSTAFYAVGIYAAAEVIRTVMATLDGTIIAEKEIRMKSPPPMDMFLESLASSVYEVLKVNSTPLDSVIGIGVGMHGLVDSEKGIAIFSPHLNLENIPLKRYLEDEFSVPVLVENDVRTLTLAESWFGKGKGVSHFLCVSIGLGIGSGIVIDNKLYHGPAHSAGEIGHTIVDVNGPRCHCGNYGCLEAYASEFAIMEQVQKRLRLGKRSVLQEWVEENGDLTMDMIYEASKRKDPLTLEVIEDAGRYLGIAIGNVVNMLTPSKVVLEGKLFRTGEPLLSPLEEMMRKCSVRSVQDTTELAVSSLGKKGMVTGAFTLVINQLFDTGKFLKING</sequence>
<keyword evidence="3" id="KW-0859">Xylose metabolism</keyword>
<dbReference type="SUPFAM" id="SSF53067">
    <property type="entry name" value="Actin-like ATPase domain"/>
    <property type="match status" value="1"/>
</dbReference>
<keyword evidence="6" id="KW-1185">Reference proteome</keyword>
<organism evidence="5 6">
    <name type="scientific">Salipaludibacillus aurantiacus</name>
    <dbReference type="NCBI Taxonomy" id="1601833"/>
    <lineage>
        <taxon>Bacteria</taxon>
        <taxon>Bacillati</taxon>
        <taxon>Bacillota</taxon>
        <taxon>Bacilli</taxon>
        <taxon>Bacillales</taxon>
        <taxon>Bacillaceae</taxon>
    </lineage>
</organism>
<dbReference type="OrthoDB" id="9796533at2"/>
<dbReference type="InterPro" id="IPR036388">
    <property type="entry name" value="WH-like_DNA-bd_sf"/>
</dbReference>
<keyword evidence="5" id="KW-0808">Transferase</keyword>
<dbReference type="STRING" id="1601833.SAMN05518684_11311"/>
<dbReference type="InterPro" id="IPR049874">
    <property type="entry name" value="ROK_cs"/>
</dbReference>
<dbReference type="InterPro" id="IPR036390">
    <property type="entry name" value="WH_DNA-bd_sf"/>
</dbReference>
<dbReference type="SUPFAM" id="SSF46785">
    <property type="entry name" value="Winged helix' DNA-binding domain"/>
    <property type="match status" value="1"/>
</dbReference>